<evidence type="ECO:0000313" key="3">
    <source>
        <dbReference type="EMBL" id="ABC33303.1"/>
    </source>
</evidence>
<dbReference type="EMBL" id="CP000155">
    <property type="protein sequence ID" value="ABC33303.1"/>
    <property type="molecule type" value="Genomic_DNA"/>
</dbReference>
<evidence type="ECO:0000256" key="1">
    <source>
        <dbReference type="SAM" id="MobiDB-lite"/>
    </source>
</evidence>
<dbReference type="Proteomes" id="UP000000238">
    <property type="component" value="Chromosome"/>
</dbReference>
<name>Q2S7S1_HAHCH</name>
<organism evidence="3 4">
    <name type="scientific">Hahella chejuensis (strain KCTC 2396)</name>
    <dbReference type="NCBI Taxonomy" id="349521"/>
    <lineage>
        <taxon>Bacteria</taxon>
        <taxon>Pseudomonadati</taxon>
        <taxon>Pseudomonadota</taxon>
        <taxon>Gammaproteobacteria</taxon>
        <taxon>Oceanospirillales</taxon>
        <taxon>Hahellaceae</taxon>
        <taxon>Hahella</taxon>
    </lineage>
</organism>
<keyword evidence="2" id="KW-0732">Signal</keyword>
<dbReference type="AlphaFoldDB" id="Q2S7S1"/>
<accession>Q2S7S1</accession>
<feature type="signal peptide" evidence="2">
    <location>
        <begin position="1"/>
        <end position="19"/>
    </location>
</feature>
<feature type="chain" id="PRO_5004215145" description="Sel1 repeat family protein" evidence="2">
    <location>
        <begin position="20"/>
        <end position="286"/>
    </location>
</feature>
<dbReference type="eggNOG" id="COG0790">
    <property type="taxonomic scope" value="Bacteria"/>
</dbReference>
<dbReference type="RefSeq" id="WP_011400355.1">
    <property type="nucleotide sequence ID" value="NC_007645.1"/>
</dbReference>
<feature type="compositionally biased region" description="Basic and acidic residues" evidence="1">
    <location>
        <begin position="95"/>
        <end position="108"/>
    </location>
</feature>
<dbReference type="SUPFAM" id="SSF81901">
    <property type="entry name" value="HCP-like"/>
    <property type="match status" value="1"/>
</dbReference>
<proteinExistence type="predicted"/>
<evidence type="ECO:0008006" key="5">
    <source>
        <dbReference type="Google" id="ProtNLM"/>
    </source>
</evidence>
<gene>
    <name evidence="3" type="ordered locus">HCH_06672</name>
</gene>
<dbReference type="KEGG" id="hch:HCH_06672"/>
<keyword evidence="4" id="KW-1185">Reference proteome</keyword>
<protein>
    <recommendedName>
        <fullName evidence="5">Sel1 repeat family protein</fullName>
    </recommendedName>
</protein>
<dbReference type="OrthoDB" id="8781926at2"/>
<evidence type="ECO:0000313" key="4">
    <source>
        <dbReference type="Proteomes" id="UP000000238"/>
    </source>
</evidence>
<dbReference type="STRING" id="349521.HCH_06672"/>
<reference evidence="3 4" key="1">
    <citation type="journal article" date="2005" name="Nucleic Acids Res.">
        <title>Genomic blueprint of Hahella chejuensis, a marine microbe producing an algicidal agent.</title>
        <authorList>
            <person name="Jeong H."/>
            <person name="Yim J.H."/>
            <person name="Lee C."/>
            <person name="Choi S.-H."/>
            <person name="Park Y.K."/>
            <person name="Yoon S.H."/>
            <person name="Hur C.-G."/>
            <person name="Kang H.-Y."/>
            <person name="Kim D."/>
            <person name="Lee H.H."/>
            <person name="Park K.H."/>
            <person name="Park S.-H."/>
            <person name="Park H.-S."/>
            <person name="Lee H.K."/>
            <person name="Oh T.K."/>
            <person name="Kim J.F."/>
        </authorList>
    </citation>
    <scope>NUCLEOTIDE SEQUENCE [LARGE SCALE GENOMIC DNA]</scope>
    <source>
        <strain evidence="3 4">KCTC 2396</strain>
    </source>
</reference>
<dbReference type="HOGENOM" id="CLU_972432_0_0_6"/>
<feature type="region of interest" description="Disordered" evidence="1">
    <location>
        <begin position="83"/>
        <end position="112"/>
    </location>
</feature>
<sequence>MIRKKALFALSGGMLAVGAAVLATDSALTQGWLTAETGAVARSEVDKNAAGQSAAADTAATMDQDTLTDVAMDATAFSPSVANGATTAQSGADNNAKKADKGDDKADAENAAAEMSLEERYPKQWLEDMGYLIPPELHSYNLTTLESLATQGDTNAMVHLGERYLYFIKDNPRHPDFRKNVNYPALAKSYFGEALKRGHKHAAAILSEAYFSEDRMVEAYAWNLVAEKLGDQLSVDWFRSTDKYQTLSDAQKAQADLMAKLYEKQLKDRNQELGGESLFGEGTAAG</sequence>
<evidence type="ECO:0000256" key="2">
    <source>
        <dbReference type="SAM" id="SignalP"/>
    </source>
</evidence>